<dbReference type="Proteomes" id="UP000655830">
    <property type="component" value="Unassembled WGS sequence"/>
</dbReference>
<dbReference type="AlphaFoldDB" id="A0A926IGL4"/>
<sequence>MCEKRVMVHFDEANLDLHRYVSKHRNKSDFIRECIRYRMEKEKDLKEVVMEAIKEVLGSGTISLVQPTDVDPVKVIDEGMKEVADFFEEY</sequence>
<comment type="caution">
    <text evidence="1">The sequence shown here is derived from an EMBL/GenBank/DDBJ whole genome shotgun (WGS) entry which is preliminary data.</text>
</comment>
<evidence type="ECO:0000313" key="1">
    <source>
        <dbReference type="EMBL" id="MBC8581646.1"/>
    </source>
</evidence>
<protein>
    <submittedName>
        <fullName evidence="1">Uncharacterized protein</fullName>
    </submittedName>
</protein>
<accession>A0A926IGL4</accession>
<proteinExistence type="predicted"/>
<dbReference type="EMBL" id="JACRSY010000068">
    <property type="protein sequence ID" value="MBC8581646.1"/>
    <property type="molecule type" value="Genomic_DNA"/>
</dbReference>
<reference evidence="1" key="1">
    <citation type="submission" date="2020-08" db="EMBL/GenBank/DDBJ databases">
        <title>Genome public.</title>
        <authorList>
            <person name="Liu C."/>
            <person name="Sun Q."/>
        </authorList>
    </citation>
    <scope>NUCLEOTIDE SEQUENCE</scope>
    <source>
        <strain evidence="1">NSJ-12</strain>
    </source>
</reference>
<name>A0A926IGL4_9FIRM</name>
<dbReference type="RefSeq" id="WP_249334672.1">
    <property type="nucleotide sequence ID" value="NZ_JACRSY010000068.1"/>
</dbReference>
<organism evidence="1 2">
    <name type="scientific">Zhenhengia yiwuensis</name>
    <dbReference type="NCBI Taxonomy" id="2763666"/>
    <lineage>
        <taxon>Bacteria</taxon>
        <taxon>Bacillati</taxon>
        <taxon>Bacillota</taxon>
        <taxon>Clostridia</taxon>
        <taxon>Lachnospirales</taxon>
        <taxon>Lachnospiraceae</taxon>
        <taxon>Zhenhengia</taxon>
    </lineage>
</organism>
<evidence type="ECO:0000313" key="2">
    <source>
        <dbReference type="Proteomes" id="UP000655830"/>
    </source>
</evidence>
<keyword evidence="2" id="KW-1185">Reference proteome</keyword>
<gene>
    <name evidence="1" type="ORF">H8718_19390</name>
</gene>